<comment type="pathway">
    <text evidence="2">Cell wall biogenesis; peptidoglycan biosynthesis.</text>
</comment>
<comment type="similarity">
    <text evidence="3 15">Belongs to the peptidase S11 family.</text>
</comment>
<proteinExistence type="inferred from homology"/>
<keyword evidence="11" id="KW-0961">Cell wall biogenesis/degradation</keyword>
<dbReference type="Gene3D" id="3.40.710.10">
    <property type="entry name" value="DD-peptidase/beta-lactamase superfamily"/>
    <property type="match status" value="1"/>
</dbReference>
<dbReference type="EC" id="3.4.16.4" evidence="4"/>
<keyword evidence="8 17" id="KW-0378">Hydrolase</keyword>
<dbReference type="InterPro" id="IPR012907">
    <property type="entry name" value="Peptidase_S11_C"/>
</dbReference>
<feature type="binding site" evidence="14">
    <location>
        <position position="229"/>
    </location>
    <ligand>
        <name>substrate</name>
    </ligand>
</feature>
<keyword evidence="7" id="KW-0732">Signal</keyword>
<dbReference type="InterPro" id="IPR018044">
    <property type="entry name" value="Peptidase_S11"/>
</dbReference>
<sequence>MLKRLLQVTTMSVFISASWLTISNSAGSTEITTPAEFAYITDFDTGKVLFQKNADMQMKPASMAKIMTIFIAFERIREGGLSLNDKFQVSEKAWRKGGSRSFLEVGSFVTVSDLLNGVIVQSGNDAAIVIAEGISGTEESFAEEMNFWAQKLGMENTVFRNSTGWPDPELTTTAKDLNILSSALISRFPIDEYPDLYPMFKKKRFEYNGIDQPNRNPLVYGTVGADGLKTGHTKESGYGVVGSAIREGQRVVMVLNGMTSMKQRSAESRRLMDLAFREFKQYRFFEANETVDVANVWLGKMPSVDLVLANPLHRVLSRDERRHLKMSVNWVDPVSAPITKGQKLGVLTIEGKSSSETIDLLAANDVEELGVFDRIGAAFKYLIFGAGAGTNAAN</sequence>
<comment type="function">
    <text evidence="1">Removes C-terminal D-alanyl residues from sugar-peptide cell wall precursors.</text>
</comment>
<dbReference type="SUPFAM" id="SSF69189">
    <property type="entry name" value="Penicillin-binding protein associated domain"/>
    <property type="match status" value="1"/>
</dbReference>
<dbReference type="Pfam" id="PF00768">
    <property type="entry name" value="Peptidase_S11"/>
    <property type="match status" value="1"/>
</dbReference>
<dbReference type="GO" id="GO:0008360">
    <property type="term" value="P:regulation of cell shape"/>
    <property type="evidence" value="ECO:0007669"/>
    <property type="project" value="UniProtKB-KW"/>
</dbReference>
<dbReference type="HOGENOM" id="CLU_027070_8_1_5"/>
<protein>
    <recommendedName>
        <fullName evidence="4">serine-type D-Ala-D-Ala carboxypeptidase</fullName>
        <ecNumber evidence="4">3.4.16.4</ecNumber>
    </recommendedName>
</protein>
<evidence type="ECO:0000259" key="16">
    <source>
        <dbReference type="SMART" id="SM00936"/>
    </source>
</evidence>
<dbReference type="SUPFAM" id="SSF56601">
    <property type="entry name" value="beta-lactamase/transpeptidase-like"/>
    <property type="match status" value="1"/>
</dbReference>
<dbReference type="Pfam" id="PF07943">
    <property type="entry name" value="PBP5_C"/>
    <property type="match status" value="1"/>
</dbReference>
<dbReference type="PANTHER" id="PTHR21581">
    <property type="entry name" value="D-ALANYL-D-ALANINE CARBOXYPEPTIDASE"/>
    <property type="match status" value="1"/>
</dbReference>
<feature type="active site" evidence="13">
    <location>
        <position position="122"/>
    </location>
</feature>
<keyword evidence="5 17" id="KW-0121">Carboxypeptidase</keyword>
<reference evidence="17 18" key="1">
    <citation type="journal article" date="2010" name="J. Bacteriol.">
        <title>Complete genome sequence of "Candidatus Puniceispirillum marinum" IMCC1322, a representative of the SAR116 clade in the Alphaproteobacteria.</title>
        <authorList>
            <person name="Oh H.M."/>
            <person name="Kwon K.K."/>
            <person name="Kang I."/>
            <person name="Kang S.G."/>
            <person name="Lee J.H."/>
            <person name="Kim S.J."/>
            <person name="Cho J.C."/>
        </authorList>
    </citation>
    <scope>NUCLEOTIDE SEQUENCE [LARGE SCALE GENOMIC DNA]</scope>
    <source>
        <strain evidence="17 18">IMCC1322</strain>
    </source>
</reference>
<dbReference type="InterPro" id="IPR015956">
    <property type="entry name" value="Peniciliin-bd_prot_C_sf"/>
</dbReference>
<evidence type="ECO:0000256" key="9">
    <source>
        <dbReference type="ARBA" id="ARBA00022960"/>
    </source>
</evidence>
<dbReference type="PRINTS" id="PR00725">
    <property type="entry name" value="DADACBPTASE1"/>
</dbReference>
<dbReference type="eggNOG" id="COG1686">
    <property type="taxonomic scope" value="Bacteria"/>
</dbReference>
<evidence type="ECO:0000313" key="17">
    <source>
        <dbReference type="EMBL" id="ADE38598.1"/>
    </source>
</evidence>
<keyword evidence="9" id="KW-0133">Cell shape</keyword>
<evidence type="ECO:0000256" key="15">
    <source>
        <dbReference type="RuleBase" id="RU004016"/>
    </source>
</evidence>
<comment type="catalytic activity">
    <reaction evidence="12">
        <text>Preferential cleavage: (Ac)2-L-Lys-D-Ala-|-D-Ala. Also transpeptidation of peptidyl-alanyl moieties that are N-acyl substituents of D-alanine.</text>
        <dbReference type="EC" id="3.4.16.4"/>
    </reaction>
</comment>
<evidence type="ECO:0000256" key="10">
    <source>
        <dbReference type="ARBA" id="ARBA00022984"/>
    </source>
</evidence>
<feature type="active site" description="Acyl-ester intermediate" evidence="13">
    <location>
        <position position="62"/>
    </location>
</feature>
<dbReference type="Proteomes" id="UP000007460">
    <property type="component" value="Chromosome"/>
</dbReference>
<evidence type="ECO:0000256" key="7">
    <source>
        <dbReference type="ARBA" id="ARBA00022729"/>
    </source>
</evidence>
<dbReference type="RefSeq" id="WP_013045228.1">
    <property type="nucleotide sequence ID" value="NC_014010.1"/>
</dbReference>
<dbReference type="Gene3D" id="2.60.410.10">
    <property type="entry name" value="D-Ala-D-Ala carboxypeptidase, C-terminal domain"/>
    <property type="match status" value="1"/>
</dbReference>
<evidence type="ECO:0000256" key="2">
    <source>
        <dbReference type="ARBA" id="ARBA00004752"/>
    </source>
</evidence>
<evidence type="ECO:0000256" key="4">
    <source>
        <dbReference type="ARBA" id="ARBA00012448"/>
    </source>
</evidence>
<dbReference type="GO" id="GO:0006508">
    <property type="term" value="P:proteolysis"/>
    <property type="evidence" value="ECO:0007669"/>
    <property type="project" value="UniProtKB-KW"/>
</dbReference>
<evidence type="ECO:0000256" key="3">
    <source>
        <dbReference type="ARBA" id="ARBA00007164"/>
    </source>
</evidence>
<gene>
    <name evidence="17" type="ordered locus">SAR116_0355</name>
</gene>
<evidence type="ECO:0000313" key="18">
    <source>
        <dbReference type="Proteomes" id="UP000007460"/>
    </source>
</evidence>
<dbReference type="UniPathway" id="UPA00219"/>
<dbReference type="PANTHER" id="PTHR21581:SF6">
    <property type="entry name" value="TRAFFICKING PROTEIN PARTICLE COMPLEX SUBUNIT 12"/>
    <property type="match status" value="1"/>
</dbReference>
<accession>D5BQA0</accession>
<evidence type="ECO:0000256" key="1">
    <source>
        <dbReference type="ARBA" id="ARBA00003217"/>
    </source>
</evidence>
<dbReference type="STRING" id="488538.SAR116_0355"/>
<dbReference type="InterPro" id="IPR012338">
    <property type="entry name" value="Beta-lactam/transpept-like"/>
</dbReference>
<evidence type="ECO:0000256" key="13">
    <source>
        <dbReference type="PIRSR" id="PIRSR618044-1"/>
    </source>
</evidence>
<keyword evidence="18" id="KW-1185">Reference proteome</keyword>
<evidence type="ECO:0000256" key="12">
    <source>
        <dbReference type="ARBA" id="ARBA00034000"/>
    </source>
</evidence>
<dbReference type="EMBL" id="CP001751">
    <property type="protein sequence ID" value="ADE38598.1"/>
    <property type="molecule type" value="Genomic_DNA"/>
</dbReference>
<dbReference type="KEGG" id="apb:SAR116_0355"/>
<dbReference type="SMART" id="SM00936">
    <property type="entry name" value="PBP5_C"/>
    <property type="match status" value="1"/>
</dbReference>
<evidence type="ECO:0000256" key="14">
    <source>
        <dbReference type="PIRSR" id="PIRSR618044-2"/>
    </source>
</evidence>
<name>D5BQA0_PUNMI</name>
<evidence type="ECO:0000256" key="8">
    <source>
        <dbReference type="ARBA" id="ARBA00022801"/>
    </source>
</evidence>
<feature type="domain" description="Peptidase S11 D-Ala-D-Ala carboxypeptidase A C-terminal" evidence="16">
    <location>
        <begin position="279"/>
        <end position="368"/>
    </location>
</feature>
<keyword evidence="10" id="KW-0573">Peptidoglycan synthesis</keyword>
<dbReference type="AlphaFoldDB" id="D5BQA0"/>
<organism evidence="17 18">
    <name type="scientific">Puniceispirillum marinum (strain IMCC1322)</name>
    <dbReference type="NCBI Taxonomy" id="488538"/>
    <lineage>
        <taxon>Bacteria</taxon>
        <taxon>Pseudomonadati</taxon>
        <taxon>Pseudomonadota</taxon>
        <taxon>Alphaproteobacteria</taxon>
        <taxon>Candidatus Puniceispirillales</taxon>
        <taxon>Candidatus Puniceispirillaceae</taxon>
        <taxon>Candidatus Puniceispirillum</taxon>
    </lineage>
</organism>
<evidence type="ECO:0000256" key="11">
    <source>
        <dbReference type="ARBA" id="ARBA00023316"/>
    </source>
</evidence>
<dbReference type="GO" id="GO:0071555">
    <property type="term" value="P:cell wall organization"/>
    <property type="evidence" value="ECO:0007669"/>
    <property type="project" value="UniProtKB-KW"/>
</dbReference>
<evidence type="ECO:0000256" key="6">
    <source>
        <dbReference type="ARBA" id="ARBA00022670"/>
    </source>
</evidence>
<dbReference type="InterPro" id="IPR037167">
    <property type="entry name" value="Peptidase_S11_C_sf"/>
</dbReference>
<dbReference type="GO" id="GO:0009252">
    <property type="term" value="P:peptidoglycan biosynthetic process"/>
    <property type="evidence" value="ECO:0007669"/>
    <property type="project" value="UniProtKB-UniPathway"/>
</dbReference>
<feature type="active site" description="Proton acceptor" evidence="13">
    <location>
        <position position="65"/>
    </location>
</feature>
<keyword evidence="6" id="KW-0645">Protease</keyword>
<dbReference type="InterPro" id="IPR001967">
    <property type="entry name" value="Peptidase_S11_N"/>
</dbReference>
<dbReference type="GO" id="GO:0009002">
    <property type="term" value="F:serine-type D-Ala-D-Ala carboxypeptidase activity"/>
    <property type="evidence" value="ECO:0007669"/>
    <property type="project" value="UniProtKB-EC"/>
</dbReference>
<evidence type="ECO:0000256" key="5">
    <source>
        <dbReference type="ARBA" id="ARBA00022645"/>
    </source>
</evidence>